<comment type="caution">
    <text evidence="2">The sequence shown here is derived from an EMBL/GenBank/DDBJ whole genome shotgun (WGS) entry which is preliminary data.</text>
</comment>
<evidence type="ECO:0000313" key="2">
    <source>
        <dbReference type="EMBL" id="GBN01021.1"/>
    </source>
</evidence>
<accession>A0A4Y2KEZ0</accession>
<proteinExistence type="predicted"/>
<feature type="compositionally biased region" description="Basic and acidic residues" evidence="1">
    <location>
        <begin position="43"/>
        <end position="52"/>
    </location>
</feature>
<dbReference type="AlphaFoldDB" id="A0A4Y2KEZ0"/>
<name>A0A4Y2KEZ0_ARAVE</name>
<gene>
    <name evidence="2" type="ORF">AVEN_263306_1</name>
</gene>
<evidence type="ECO:0000256" key="1">
    <source>
        <dbReference type="SAM" id="MobiDB-lite"/>
    </source>
</evidence>
<reference evidence="2 3" key="1">
    <citation type="journal article" date="2019" name="Sci. Rep.">
        <title>Orb-weaving spider Araneus ventricosus genome elucidates the spidroin gene catalogue.</title>
        <authorList>
            <person name="Kono N."/>
            <person name="Nakamura H."/>
            <person name="Ohtoshi R."/>
            <person name="Moran D.A.P."/>
            <person name="Shinohara A."/>
            <person name="Yoshida Y."/>
            <person name="Fujiwara M."/>
            <person name="Mori M."/>
            <person name="Tomita M."/>
            <person name="Arakawa K."/>
        </authorList>
    </citation>
    <scope>NUCLEOTIDE SEQUENCE [LARGE SCALE GENOMIC DNA]</scope>
</reference>
<dbReference type="EMBL" id="BGPR01004573">
    <property type="protein sequence ID" value="GBN01021.1"/>
    <property type="molecule type" value="Genomic_DNA"/>
</dbReference>
<dbReference type="OrthoDB" id="8364436at2759"/>
<organism evidence="2 3">
    <name type="scientific">Araneus ventricosus</name>
    <name type="common">Orbweaver spider</name>
    <name type="synonym">Epeira ventricosa</name>
    <dbReference type="NCBI Taxonomy" id="182803"/>
    <lineage>
        <taxon>Eukaryota</taxon>
        <taxon>Metazoa</taxon>
        <taxon>Ecdysozoa</taxon>
        <taxon>Arthropoda</taxon>
        <taxon>Chelicerata</taxon>
        <taxon>Arachnida</taxon>
        <taxon>Araneae</taxon>
        <taxon>Araneomorphae</taxon>
        <taxon>Entelegynae</taxon>
        <taxon>Araneoidea</taxon>
        <taxon>Araneidae</taxon>
        <taxon>Araneus</taxon>
    </lineage>
</organism>
<dbReference type="Proteomes" id="UP000499080">
    <property type="component" value="Unassembled WGS sequence"/>
</dbReference>
<evidence type="ECO:0000313" key="3">
    <source>
        <dbReference type="Proteomes" id="UP000499080"/>
    </source>
</evidence>
<feature type="region of interest" description="Disordered" evidence="1">
    <location>
        <begin position="21"/>
        <end position="52"/>
    </location>
</feature>
<keyword evidence="3" id="KW-1185">Reference proteome</keyword>
<protein>
    <submittedName>
        <fullName evidence="2">Uncharacterized protein</fullName>
    </submittedName>
</protein>
<sequence length="84" mass="9920">MPPKKRVYFGKSSVEIEKKTKISETEETNRRKRTDAEGMAARRQRETFKESQVRLQANAENMAVRRQRETSEEVTICNRSCNRQ</sequence>